<organism evidence="2 3">
    <name type="scientific">Bdellovibrio svalbardensis</name>
    <dbReference type="NCBI Taxonomy" id="2972972"/>
    <lineage>
        <taxon>Bacteria</taxon>
        <taxon>Pseudomonadati</taxon>
        <taxon>Bdellovibrionota</taxon>
        <taxon>Bdellovibrionia</taxon>
        <taxon>Bdellovibrionales</taxon>
        <taxon>Pseudobdellovibrionaceae</taxon>
        <taxon>Bdellovibrio</taxon>
    </lineage>
</organism>
<comment type="caution">
    <text evidence="2">The sequence shown here is derived from an EMBL/GenBank/DDBJ whole genome shotgun (WGS) entry which is preliminary data.</text>
</comment>
<evidence type="ECO:0000256" key="1">
    <source>
        <dbReference type="SAM" id="Phobius"/>
    </source>
</evidence>
<feature type="transmembrane region" description="Helical" evidence="1">
    <location>
        <begin position="132"/>
        <end position="155"/>
    </location>
</feature>
<dbReference type="Proteomes" id="UP001152321">
    <property type="component" value="Unassembled WGS sequence"/>
</dbReference>
<dbReference type="EMBL" id="JANRMI010000001">
    <property type="protein sequence ID" value="MDG0815500.1"/>
    <property type="molecule type" value="Genomic_DNA"/>
</dbReference>
<keyword evidence="3" id="KW-1185">Reference proteome</keyword>
<keyword evidence="1" id="KW-0472">Membrane</keyword>
<dbReference type="RefSeq" id="WP_277576975.1">
    <property type="nucleotide sequence ID" value="NZ_JANRMI010000001.1"/>
</dbReference>
<feature type="transmembrane region" description="Helical" evidence="1">
    <location>
        <begin position="96"/>
        <end position="120"/>
    </location>
</feature>
<keyword evidence="1" id="KW-1133">Transmembrane helix</keyword>
<feature type="transmembrane region" description="Helical" evidence="1">
    <location>
        <begin position="39"/>
        <end position="65"/>
    </location>
</feature>
<proteinExistence type="predicted"/>
<accession>A0ABT6DF86</accession>
<protein>
    <recommendedName>
        <fullName evidence="4">ECF transporter S component</fullName>
    </recommendedName>
</protein>
<reference evidence="2" key="1">
    <citation type="submission" date="2022-08" db="EMBL/GenBank/DDBJ databases">
        <title>Novel Bdellovibrio Species Isolated from Svalbard: Designation Bdellovibrio svalbardensis.</title>
        <authorList>
            <person name="Mitchell R.J."/>
            <person name="Choi S.Y."/>
        </authorList>
    </citation>
    <scope>NUCLEOTIDE SEQUENCE</scope>
    <source>
        <strain evidence="2">PAP01</strain>
    </source>
</reference>
<gene>
    <name evidence="2" type="ORF">NWE73_03935</name>
</gene>
<evidence type="ECO:0000313" key="3">
    <source>
        <dbReference type="Proteomes" id="UP001152321"/>
    </source>
</evidence>
<sequence length="173" mass="19406">MQIGGRFLSTIVTISPGIYLFYFPYLIGVPMALWWGPRVFIAAFVASAMGAHLAGIAGFSIFLLATAELSKIAMGWAAWTVFKMGQRDLIKTKNLFCCWLACFALPNIFGSYAVMAVLALNQAYPANMFFYHYVKVTLIDTLMGLLVSFPLFIFLSNSFSHRGWAQWKKSPFR</sequence>
<keyword evidence="1" id="KW-0812">Transmembrane</keyword>
<evidence type="ECO:0008006" key="4">
    <source>
        <dbReference type="Google" id="ProtNLM"/>
    </source>
</evidence>
<feature type="transmembrane region" description="Helical" evidence="1">
    <location>
        <begin position="7"/>
        <end position="27"/>
    </location>
</feature>
<name>A0ABT6DF86_9BACT</name>
<evidence type="ECO:0000313" key="2">
    <source>
        <dbReference type="EMBL" id="MDG0815500.1"/>
    </source>
</evidence>